<gene>
    <name evidence="1" type="ORF">Sspor_03390</name>
</gene>
<reference evidence="2" key="1">
    <citation type="submission" date="2023-07" db="EMBL/GenBank/DDBJ databases">
        <title>Whole genome shotgun sequence of Streptomyces spororaveus NBRC 15456.</title>
        <authorList>
            <person name="Komaki H."/>
            <person name="Tamura T."/>
        </authorList>
    </citation>
    <scope>NUCLEOTIDE SEQUENCE [LARGE SCALE GENOMIC DNA]</scope>
    <source>
        <strain evidence="2">NBRC 15456</strain>
    </source>
</reference>
<evidence type="ECO:0000313" key="2">
    <source>
        <dbReference type="Proteomes" id="UP000608522"/>
    </source>
</evidence>
<organism evidence="1 2">
    <name type="scientific">Streptomyces spororaveus</name>
    <dbReference type="NCBI Taxonomy" id="284039"/>
    <lineage>
        <taxon>Bacteria</taxon>
        <taxon>Bacillati</taxon>
        <taxon>Actinomycetota</taxon>
        <taxon>Actinomycetes</taxon>
        <taxon>Kitasatosporales</taxon>
        <taxon>Streptomycetaceae</taxon>
        <taxon>Streptomyces</taxon>
    </lineage>
</organism>
<name>A0ABQ3T310_9ACTN</name>
<evidence type="ECO:0000313" key="1">
    <source>
        <dbReference type="EMBL" id="GHI74778.1"/>
    </source>
</evidence>
<proteinExistence type="predicted"/>
<evidence type="ECO:0008006" key="3">
    <source>
        <dbReference type="Google" id="ProtNLM"/>
    </source>
</evidence>
<comment type="caution">
    <text evidence="1">The sequence shown here is derived from an EMBL/GenBank/DDBJ whole genome shotgun (WGS) entry which is preliminary data.</text>
</comment>
<protein>
    <recommendedName>
        <fullName evidence="3">Transposase</fullName>
    </recommendedName>
</protein>
<dbReference type="Proteomes" id="UP000608522">
    <property type="component" value="Unassembled WGS sequence"/>
</dbReference>
<accession>A0ABQ3T310</accession>
<sequence>MRQPRVHPGARFHQPLGDVADGNGILRFRATAARPRRRAMGDKLAVRYEATVLMAAIGAWL</sequence>
<dbReference type="EMBL" id="BNED01000003">
    <property type="protein sequence ID" value="GHI74778.1"/>
    <property type="molecule type" value="Genomic_DNA"/>
</dbReference>
<keyword evidence="2" id="KW-1185">Reference proteome</keyword>